<protein>
    <submittedName>
        <fullName evidence="2">Lipocalin-like protein</fullName>
    </submittedName>
</protein>
<sequence length="160" mass="18102">MKKILLLTLVALAVISCSPTQRTINSAKKTLKGSWSLDNISYSRSGIFEVTLYDDASAECLTGSTWRFIPNNNTGTYDVNRDACMQMGARNFRWTIPTPDANGVYSFMFKPINEKKKSINNNKGYRMTLESLDETTMTWTQTVSLEGKPFVITMNFNKIQ</sequence>
<evidence type="ECO:0000256" key="1">
    <source>
        <dbReference type="SAM" id="SignalP"/>
    </source>
</evidence>
<reference evidence="2 3" key="1">
    <citation type="submission" date="2019-07" db="EMBL/GenBank/DDBJ databases">
        <title>Genomic Encyclopedia of Archaeal and Bacterial Type Strains, Phase II (KMG-II): from individual species to whole genera.</title>
        <authorList>
            <person name="Goeker M."/>
        </authorList>
    </citation>
    <scope>NUCLEOTIDE SEQUENCE [LARGE SCALE GENOMIC DNA]</scope>
    <source>
        <strain evidence="2 3">DSM 17527</strain>
    </source>
</reference>
<dbReference type="OrthoDB" id="1121756at2"/>
<feature type="chain" id="PRO_5024294930" evidence="1">
    <location>
        <begin position="23"/>
        <end position="160"/>
    </location>
</feature>
<gene>
    <name evidence="2" type="ORF">BD809_103304</name>
</gene>
<dbReference type="PROSITE" id="PS51257">
    <property type="entry name" value="PROKAR_LIPOPROTEIN"/>
    <property type="match status" value="1"/>
</dbReference>
<dbReference type="EMBL" id="VNHU01000003">
    <property type="protein sequence ID" value="TYP75240.1"/>
    <property type="molecule type" value="Genomic_DNA"/>
</dbReference>
<keyword evidence="1" id="KW-0732">Signal</keyword>
<comment type="caution">
    <text evidence="2">The sequence shown here is derived from an EMBL/GenBank/DDBJ whole genome shotgun (WGS) entry which is preliminary data.</text>
</comment>
<feature type="signal peptide" evidence="1">
    <location>
        <begin position="1"/>
        <end position="22"/>
    </location>
</feature>
<name>A0A5S5CA82_9FLAO</name>
<dbReference type="RefSeq" id="WP_148782231.1">
    <property type="nucleotide sequence ID" value="NZ_VNHU01000003.1"/>
</dbReference>
<evidence type="ECO:0000313" key="3">
    <source>
        <dbReference type="Proteomes" id="UP000324376"/>
    </source>
</evidence>
<dbReference type="AlphaFoldDB" id="A0A5S5CA82"/>
<organism evidence="2 3">
    <name type="scientific">Aquimarina intermedia</name>
    <dbReference type="NCBI Taxonomy" id="350814"/>
    <lineage>
        <taxon>Bacteria</taxon>
        <taxon>Pseudomonadati</taxon>
        <taxon>Bacteroidota</taxon>
        <taxon>Flavobacteriia</taxon>
        <taxon>Flavobacteriales</taxon>
        <taxon>Flavobacteriaceae</taxon>
        <taxon>Aquimarina</taxon>
    </lineage>
</organism>
<evidence type="ECO:0000313" key="2">
    <source>
        <dbReference type="EMBL" id="TYP75240.1"/>
    </source>
</evidence>
<keyword evidence="3" id="KW-1185">Reference proteome</keyword>
<proteinExistence type="predicted"/>
<accession>A0A5S5CA82</accession>
<dbReference type="Proteomes" id="UP000324376">
    <property type="component" value="Unassembled WGS sequence"/>
</dbReference>